<evidence type="ECO:0000313" key="3">
    <source>
        <dbReference type="EMBL" id="TYB46271.1"/>
    </source>
</evidence>
<gene>
    <name evidence="3" type="ORF">FXF69_13420</name>
</gene>
<evidence type="ECO:0000259" key="2">
    <source>
        <dbReference type="PROSITE" id="PS50943"/>
    </source>
</evidence>
<keyword evidence="4" id="KW-1185">Reference proteome</keyword>
<dbReference type="EMBL" id="VSFG01000002">
    <property type="protein sequence ID" value="TYB46271.1"/>
    <property type="molecule type" value="Genomic_DNA"/>
</dbReference>
<dbReference type="InterPro" id="IPR001387">
    <property type="entry name" value="Cro/C1-type_HTH"/>
</dbReference>
<dbReference type="STRING" id="1220554.GCA_001552135_03304"/>
<comment type="caution">
    <text evidence="3">The sequence shown here is derived from an EMBL/GenBank/DDBJ whole genome shotgun (WGS) entry which is preliminary data.</text>
</comment>
<dbReference type="Proteomes" id="UP000323380">
    <property type="component" value="Unassembled WGS sequence"/>
</dbReference>
<sequence>MDGTGGMPPDRALTLELKRLKRESGLSFGRLAARTNYSASALERYVNGKALPPRGAVEALAEACGAAAGDLLELLDAARHANDQKAESQPEPAKHPLPSSELRRECERLARAVIERESRVRHDLLRGFTAPSVAFEAAGVWRGGGPGTAGPAAGTGGDLRSIGAFFAALPSGRLVIVGEPDSGKTLLAVELVLGAAAPLADPAAESPAFPVVALRLRAGDRRPGRGLGAWLAGHLAAELNTDPDVAAELVAARHVLPVVDGLDRLDPAPAAALLAELDRWADVTGTRAGAVVVTCADDLAARLEEEGVPLEGAVKIRVRPLRTTRIRTFLRRRIPDGHPAAGPRDALLAMVRAAPGKAAGLRRPWRLALVAAALSAGAADAPRTEHDLLRVQIDLATRAAGRPGYDPERVLAWLVAIAARLGRDGADTIVPSRLWRTAGPWRFGLTVLAVALPAAAPAGAISGSWTASAAAAAAVAVGTLAVPPVRRRTGLLAAAWSGLLPWRLTRFLRWCRDAGLLNAKGKAFQFRHRELLDHPQDRP</sequence>
<dbReference type="AlphaFoldDB" id="A0A5D0NQB9"/>
<dbReference type="SUPFAM" id="SSF47413">
    <property type="entry name" value="lambda repressor-like DNA-binding domains"/>
    <property type="match status" value="1"/>
</dbReference>
<dbReference type="Pfam" id="PF13560">
    <property type="entry name" value="HTH_31"/>
    <property type="match status" value="1"/>
</dbReference>
<name>A0A5D0NQB9_9ACTN</name>
<dbReference type="SMART" id="SM00530">
    <property type="entry name" value="HTH_XRE"/>
    <property type="match status" value="1"/>
</dbReference>
<dbReference type="Gene3D" id="1.10.260.40">
    <property type="entry name" value="lambda repressor-like DNA-binding domains"/>
    <property type="match status" value="1"/>
</dbReference>
<feature type="domain" description="HTH cro/C1-type" evidence="2">
    <location>
        <begin position="17"/>
        <end position="71"/>
    </location>
</feature>
<proteinExistence type="predicted"/>
<feature type="region of interest" description="Disordered" evidence="1">
    <location>
        <begin position="81"/>
        <end position="100"/>
    </location>
</feature>
<accession>A0A5D0NQB9</accession>
<dbReference type="InterPro" id="IPR010982">
    <property type="entry name" value="Lambda_DNA-bd_dom_sf"/>
</dbReference>
<feature type="compositionally biased region" description="Basic and acidic residues" evidence="1">
    <location>
        <begin position="81"/>
        <end position="94"/>
    </location>
</feature>
<dbReference type="PROSITE" id="PS50943">
    <property type="entry name" value="HTH_CROC1"/>
    <property type="match status" value="1"/>
</dbReference>
<organism evidence="3 4">
    <name type="scientific">Actinomadura chibensis</name>
    <dbReference type="NCBI Taxonomy" id="392828"/>
    <lineage>
        <taxon>Bacteria</taxon>
        <taxon>Bacillati</taxon>
        <taxon>Actinomycetota</taxon>
        <taxon>Actinomycetes</taxon>
        <taxon>Streptosporangiales</taxon>
        <taxon>Thermomonosporaceae</taxon>
        <taxon>Actinomadura</taxon>
    </lineage>
</organism>
<dbReference type="GO" id="GO:0003677">
    <property type="term" value="F:DNA binding"/>
    <property type="evidence" value="ECO:0007669"/>
    <property type="project" value="InterPro"/>
</dbReference>
<dbReference type="CDD" id="cd00093">
    <property type="entry name" value="HTH_XRE"/>
    <property type="match status" value="1"/>
</dbReference>
<reference evidence="3 4" key="1">
    <citation type="submission" date="2019-08" db="EMBL/GenBank/DDBJ databases">
        <title>Actinomadura sp. nov. CYP1-5 isolated from mountain soil.</title>
        <authorList>
            <person name="Songsumanus A."/>
            <person name="Kuncharoen N."/>
            <person name="Kudo T."/>
            <person name="Yuki M."/>
            <person name="Igarashi Y."/>
            <person name="Tanasupawat S."/>
        </authorList>
    </citation>
    <scope>NUCLEOTIDE SEQUENCE [LARGE SCALE GENOMIC DNA]</scope>
    <source>
        <strain evidence="3 4">JCM 14158</strain>
    </source>
</reference>
<protein>
    <submittedName>
        <fullName evidence="3">Helix-turn-helix transcriptional regulator</fullName>
    </submittedName>
</protein>
<evidence type="ECO:0000256" key="1">
    <source>
        <dbReference type="SAM" id="MobiDB-lite"/>
    </source>
</evidence>
<evidence type="ECO:0000313" key="4">
    <source>
        <dbReference type="Proteomes" id="UP000323380"/>
    </source>
</evidence>